<evidence type="ECO:0000313" key="2">
    <source>
        <dbReference type="EMBL" id="PWJ72746.1"/>
    </source>
</evidence>
<dbReference type="Proteomes" id="UP000245412">
    <property type="component" value="Unassembled WGS sequence"/>
</dbReference>
<name>A0AB73SZ36_9FIRM</name>
<sequence>MNLIKKQTAGSWITLITLVLAVVSLIVYNVNVNGEGYFQNSTVPKAVTYMIVTIVLLAVIVILAQVNMKGIAGLVLDLAAGAVKIAAPAAAVAAAMTLVSSRIEGFAFIYMSNEEVLHEVQTAANLSSAHGAIANIVLLAAAAVFGMAAAFFSLKKEEA</sequence>
<feature type="transmembrane region" description="Helical" evidence="1">
    <location>
        <begin position="132"/>
        <end position="154"/>
    </location>
</feature>
<comment type="caution">
    <text evidence="2">The sequence shown here is derived from an EMBL/GenBank/DDBJ whole genome shotgun (WGS) entry which is preliminary data.</text>
</comment>
<organism evidence="2 3">
    <name type="scientific">Murimonas intestini</name>
    <dbReference type="NCBI Taxonomy" id="1337051"/>
    <lineage>
        <taxon>Bacteria</taxon>
        <taxon>Bacillati</taxon>
        <taxon>Bacillota</taxon>
        <taxon>Clostridia</taxon>
        <taxon>Lachnospirales</taxon>
        <taxon>Lachnospiraceae</taxon>
        <taxon>Murimonas</taxon>
    </lineage>
</organism>
<evidence type="ECO:0000313" key="3">
    <source>
        <dbReference type="Proteomes" id="UP000245412"/>
    </source>
</evidence>
<feature type="transmembrane region" description="Helical" evidence="1">
    <location>
        <begin position="46"/>
        <end position="64"/>
    </location>
</feature>
<dbReference type="AlphaFoldDB" id="A0AB73SZ36"/>
<keyword evidence="1" id="KW-1133">Transmembrane helix</keyword>
<protein>
    <recommendedName>
        <fullName evidence="4">ABC transporter permease</fullName>
    </recommendedName>
</protein>
<feature type="transmembrane region" description="Helical" evidence="1">
    <location>
        <begin position="12"/>
        <end position="31"/>
    </location>
</feature>
<dbReference type="RefSeq" id="WP_109748214.1">
    <property type="nucleotide sequence ID" value="NZ_JANKBI010000016.1"/>
</dbReference>
<keyword evidence="1" id="KW-0472">Membrane</keyword>
<keyword evidence="3" id="KW-1185">Reference proteome</keyword>
<evidence type="ECO:0008006" key="4">
    <source>
        <dbReference type="Google" id="ProtNLM"/>
    </source>
</evidence>
<keyword evidence="1" id="KW-0812">Transmembrane</keyword>
<evidence type="ECO:0000256" key="1">
    <source>
        <dbReference type="SAM" id="Phobius"/>
    </source>
</evidence>
<dbReference type="EMBL" id="QGGY01000016">
    <property type="protein sequence ID" value="PWJ72746.1"/>
    <property type="molecule type" value="Genomic_DNA"/>
</dbReference>
<proteinExistence type="predicted"/>
<gene>
    <name evidence="2" type="ORF">C7383_11660</name>
</gene>
<reference evidence="2 3" key="1">
    <citation type="submission" date="2018-05" db="EMBL/GenBank/DDBJ databases">
        <authorList>
            <person name="Goeker M."/>
            <person name="Huntemann M."/>
            <person name="Clum A."/>
            <person name="Pillay M."/>
            <person name="Palaniappan K."/>
            <person name="Varghese N."/>
            <person name="Mikhailova N."/>
            <person name="Stamatis D."/>
            <person name="Reddy T."/>
            <person name="Daum C."/>
            <person name="Shapiro N."/>
            <person name="Ivanova N."/>
            <person name="Kyrpides N."/>
            <person name="Woyke T."/>
        </authorList>
    </citation>
    <scope>NUCLEOTIDE SEQUENCE [LARGE SCALE GENOMIC DNA]</scope>
    <source>
        <strain evidence="2 3">DSM 26524</strain>
    </source>
</reference>
<accession>A0AB73SZ36</accession>